<feature type="non-terminal residue" evidence="7">
    <location>
        <position position="1"/>
    </location>
</feature>
<keyword evidence="5" id="KW-0676">Redox-active center</keyword>
<dbReference type="GO" id="GO:0005737">
    <property type="term" value="C:cytoplasm"/>
    <property type="evidence" value="ECO:0007669"/>
    <property type="project" value="TreeGrafter"/>
</dbReference>
<dbReference type="InterPro" id="IPR036249">
    <property type="entry name" value="Thioredoxin-like_sf"/>
</dbReference>
<dbReference type="InterPro" id="IPR000866">
    <property type="entry name" value="AhpC/TSA"/>
</dbReference>
<keyword evidence="3" id="KW-0560">Oxidoreductase</keyword>
<gene>
    <name evidence="7" type="ORF">METZ01_LOCUS431888</name>
</gene>
<dbReference type="CDD" id="cd03017">
    <property type="entry name" value="PRX_BCP"/>
    <property type="match status" value="1"/>
</dbReference>
<evidence type="ECO:0000313" key="7">
    <source>
        <dbReference type="EMBL" id="SVD79034.1"/>
    </source>
</evidence>
<dbReference type="PANTHER" id="PTHR42801:SF4">
    <property type="entry name" value="AHPC_TSA FAMILY PROTEIN"/>
    <property type="match status" value="1"/>
</dbReference>
<feature type="domain" description="Alkyl hydroperoxide reductase subunit C/ Thiol specific antioxidant" evidence="6">
    <location>
        <begin position="2"/>
        <end position="69"/>
    </location>
</feature>
<dbReference type="SUPFAM" id="SSF52833">
    <property type="entry name" value="Thioredoxin-like"/>
    <property type="match status" value="1"/>
</dbReference>
<organism evidence="7">
    <name type="scientific">marine metagenome</name>
    <dbReference type="NCBI Taxonomy" id="408172"/>
    <lineage>
        <taxon>unclassified sequences</taxon>
        <taxon>metagenomes</taxon>
        <taxon>ecological metagenomes</taxon>
    </lineage>
</organism>
<dbReference type="PANTHER" id="PTHR42801">
    <property type="entry name" value="THIOREDOXIN-DEPENDENT PEROXIDE REDUCTASE"/>
    <property type="match status" value="1"/>
</dbReference>
<dbReference type="AlphaFoldDB" id="A0A382Y734"/>
<dbReference type="Gene3D" id="3.40.30.10">
    <property type="entry name" value="Glutaredoxin"/>
    <property type="match status" value="1"/>
</dbReference>
<accession>A0A382Y734</accession>
<name>A0A382Y734_9ZZZZ</name>
<keyword evidence="1" id="KW-0575">Peroxidase</keyword>
<dbReference type="EMBL" id="UINC01173436">
    <property type="protein sequence ID" value="SVD79034.1"/>
    <property type="molecule type" value="Genomic_DNA"/>
</dbReference>
<dbReference type="InterPro" id="IPR050924">
    <property type="entry name" value="Peroxiredoxin_BCP/PrxQ"/>
</dbReference>
<dbReference type="Pfam" id="PF00578">
    <property type="entry name" value="AhpC-TSA"/>
    <property type="match status" value="1"/>
</dbReference>
<evidence type="ECO:0000256" key="1">
    <source>
        <dbReference type="ARBA" id="ARBA00022559"/>
    </source>
</evidence>
<sequence>VLLGVSCDPAAKHDKFVAKYGLPFMLLADEDKTIVNAYGVWGRKKFMGREHDGIYRVTFLINPKGKIQKIWPKVKPEEHAAEVLEEL</sequence>
<dbReference type="GO" id="GO:0008379">
    <property type="term" value="F:thioredoxin peroxidase activity"/>
    <property type="evidence" value="ECO:0007669"/>
    <property type="project" value="TreeGrafter"/>
</dbReference>
<reference evidence="7" key="1">
    <citation type="submission" date="2018-05" db="EMBL/GenBank/DDBJ databases">
        <authorList>
            <person name="Lanie J.A."/>
            <person name="Ng W.-L."/>
            <person name="Kazmierczak K.M."/>
            <person name="Andrzejewski T.M."/>
            <person name="Davidsen T.M."/>
            <person name="Wayne K.J."/>
            <person name="Tettelin H."/>
            <person name="Glass J.I."/>
            <person name="Rusch D."/>
            <person name="Podicherti R."/>
            <person name="Tsui H.-C.T."/>
            <person name="Winkler M.E."/>
        </authorList>
    </citation>
    <scope>NUCLEOTIDE SEQUENCE</scope>
</reference>
<evidence type="ECO:0000259" key="6">
    <source>
        <dbReference type="Pfam" id="PF00578"/>
    </source>
</evidence>
<evidence type="ECO:0000256" key="3">
    <source>
        <dbReference type="ARBA" id="ARBA00023002"/>
    </source>
</evidence>
<evidence type="ECO:0000256" key="4">
    <source>
        <dbReference type="ARBA" id="ARBA00023157"/>
    </source>
</evidence>
<evidence type="ECO:0000256" key="5">
    <source>
        <dbReference type="ARBA" id="ARBA00023284"/>
    </source>
</evidence>
<evidence type="ECO:0000256" key="2">
    <source>
        <dbReference type="ARBA" id="ARBA00022862"/>
    </source>
</evidence>
<keyword evidence="2" id="KW-0049">Antioxidant</keyword>
<proteinExistence type="predicted"/>
<dbReference type="GO" id="GO:0034599">
    <property type="term" value="P:cellular response to oxidative stress"/>
    <property type="evidence" value="ECO:0007669"/>
    <property type="project" value="TreeGrafter"/>
</dbReference>
<protein>
    <recommendedName>
        <fullName evidence="6">Alkyl hydroperoxide reductase subunit C/ Thiol specific antioxidant domain-containing protein</fullName>
    </recommendedName>
</protein>
<dbReference type="GO" id="GO:0045454">
    <property type="term" value="P:cell redox homeostasis"/>
    <property type="evidence" value="ECO:0007669"/>
    <property type="project" value="TreeGrafter"/>
</dbReference>
<keyword evidence="4" id="KW-1015">Disulfide bond</keyword>